<sequence length="86" mass="10091">MWFMLTGLIFLWFYLLLKVLYHTSVLIFIYICCCFCDAPFCRGDATKISISYIYIFPLSGILVIFGFRVLRLVSELRLSVLDFVKT</sequence>
<gene>
    <name evidence="2" type="ORF">PAHAL_2G112400</name>
</gene>
<dbReference type="Gramene" id="PVH63813">
    <property type="protein sequence ID" value="PVH63813"/>
    <property type="gene ID" value="PAHAL_2G112400"/>
</dbReference>
<evidence type="ECO:0000256" key="1">
    <source>
        <dbReference type="SAM" id="Phobius"/>
    </source>
</evidence>
<keyword evidence="1" id="KW-1133">Transmembrane helix</keyword>
<dbReference type="AlphaFoldDB" id="A0A2T8KNN2"/>
<name>A0A2T8KNN2_9POAL</name>
<dbReference type="Proteomes" id="UP000243499">
    <property type="component" value="Chromosome 2"/>
</dbReference>
<feature type="transmembrane region" description="Helical" evidence="1">
    <location>
        <begin position="20"/>
        <end position="40"/>
    </location>
</feature>
<accession>A0A2T8KNN2</accession>
<proteinExistence type="predicted"/>
<evidence type="ECO:0000313" key="2">
    <source>
        <dbReference type="EMBL" id="PVH63813.1"/>
    </source>
</evidence>
<feature type="transmembrane region" description="Helical" evidence="1">
    <location>
        <begin position="52"/>
        <end position="70"/>
    </location>
</feature>
<reference evidence="2" key="1">
    <citation type="submission" date="2018-04" db="EMBL/GenBank/DDBJ databases">
        <title>WGS assembly of Panicum hallii.</title>
        <authorList>
            <person name="Lovell J."/>
            <person name="Jenkins J."/>
            <person name="Lowry D."/>
            <person name="Mamidi S."/>
            <person name="Sreedasyam A."/>
            <person name="Weng X."/>
            <person name="Barry K."/>
            <person name="Bonette J."/>
            <person name="Campitelli B."/>
            <person name="Daum C."/>
            <person name="Gordon S."/>
            <person name="Gould B."/>
            <person name="Lipzen A."/>
            <person name="Macqueen A."/>
            <person name="Palacio-Mejia J."/>
            <person name="Plott C."/>
            <person name="Shakirov E."/>
            <person name="Shu S."/>
            <person name="Yoshinaga Y."/>
            <person name="Zane M."/>
            <person name="Rokhsar D."/>
            <person name="Grimwood J."/>
            <person name="Schmutz J."/>
            <person name="Juenger T."/>
        </authorList>
    </citation>
    <scope>NUCLEOTIDE SEQUENCE [LARGE SCALE GENOMIC DNA]</scope>
    <source>
        <strain evidence="2">FIL2</strain>
    </source>
</reference>
<protein>
    <submittedName>
        <fullName evidence="2">Uncharacterized protein</fullName>
    </submittedName>
</protein>
<keyword evidence="1" id="KW-0472">Membrane</keyword>
<keyword evidence="1" id="KW-0812">Transmembrane</keyword>
<dbReference type="EMBL" id="CM008047">
    <property type="protein sequence ID" value="PVH63813.1"/>
    <property type="molecule type" value="Genomic_DNA"/>
</dbReference>
<organism evidence="2">
    <name type="scientific">Panicum hallii</name>
    <dbReference type="NCBI Taxonomy" id="206008"/>
    <lineage>
        <taxon>Eukaryota</taxon>
        <taxon>Viridiplantae</taxon>
        <taxon>Streptophyta</taxon>
        <taxon>Embryophyta</taxon>
        <taxon>Tracheophyta</taxon>
        <taxon>Spermatophyta</taxon>
        <taxon>Magnoliopsida</taxon>
        <taxon>Liliopsida</taxon>
        <taxon>Poales</taxon>
        <taxon>Poaceae</taxon>
        <taxon>PACMAD clade</taxon>
        <taxon>Panicoideae</taxon>
        <taxon>Panicodae</taxon>
        <taxon>Paniceae</taxon>
        <taxon>Panicinae</taxon>
        <taxon>Panicum</taxon>
        <taxon>Panicum sect. Panicum</taxon>
    </lineage>
</organism>